<dbReference type="Proteomes" id="UP000249402">
    <property type="component" value="Unassembled WGS sequence"/>
</dbReference>
<accession>A0A395H5U8</accession>
<keyword evidence="2" id="KW-1185">Reference proteome</keyword>
<evidence type="ECO:0008006" key="3">
    <source>
        <dbReference type="Google" id="ProtNLM"/>
    </source>
</evidence>
<dbReference type="GeneID" id="37220442"/>
<evidence type="ECO:0000313" key="2">
    <source>
        <dbReference type="Proteomes" id="UP000249402"/>
    </source>
</evidence>
<dbReference type="PANTHER" id="PTHR41677:SF1">
    <property type="entry name" value="FE2OG DIOXYGENASE DOMAIN-CONTAINING PROTEIN"/>
    <property type="match status" value="1"/>
</dbReference>
<dbReference type="AlphaFoldDB" id="A0A395H5U8"/>
<dbReference type="VEuPathDB" id="FungiDB:BO80DRAFT_351329"/>
<organism evidence="1 2">
    <name type="scientific">Aspergillus ibericus CBS 121593</name>
    <dbReference type="NCBI Taxonomy" id="1448316"/>
    <lineage>
        <taxon>Eukaryota</taxon>
        <taxon>Fungi</taxon>
        <taxon>Dikarya</taxon>
        <taxon>Ascomycota</taxon>
        <taxon>Pezizomycotina</taxon>
        <taxon>Eurotiomycetes</taxon>
        <taxon>Eurotiomycetidae</taxon>
        <taxon>Eurotiales</taxon>
        <taxon>Aspergillaceae</taxon>
        <taxon>Aspergillus</taxon>
        <taxon>Aspergillus subgen. Circumdati</taxon>
    </lineage>
</organism>
<dbReference type="RefSeq" id="XP_025577320.1">
    <property type="nucleotide sequence ID" value="XM_025715577.1"/>
</dbReference>
<dbReference type="EMBL" id="KZ824429">
    <property type="protein sequence ID" value="RAL02993.1"/>
    <property type="molecule type" value="Genomic_DNA"/>
</dbReference>
<sequence>MTEESFDPKIHLTYTPPTTKYTFDDLSLAQFPTATPIAASTPFPFLTPAGILAYRKALTSPAIAHHCAHSPYKNTLVLRNVAKYSSFIHDLWTHPETLRIIADVAGVPLVPIMKYEIGHTNIQANGTSVEEMLSELTAEPATSTVEVTEAEKSQDPVSGRSVIPWHYDSYPYVLIVMLSHTTGMYGGETCLRTGDGSALKIITPPIGHAIFLQGGEIQHLASRAIGTTERITTITSLRATTPGLYDNSYLTNVRPESDLGVLYREWVRYRVAKVVEEMGYFEGMLEGGDEKVDVETVHRVLETQIGYLRRTVDQVVSYELHDAVIGKYGVHAYYAAEEYWEQVQKCAGFGELVRMSEEKREFRPGSRLWADLYASRMMVENGGVLRGQVGVVKWDNERDYVMGDELLRQGLREVFWEWVGVVGLDELLEVSDLSEL</sequence>
<evidence type="ECO:0000313" key="1">
    <source>
        <dbReference type="EMBL" id="RAL02993.1"/>
    </source>
</evidence>
<dbReference type="PANTHER" id="PTHR41677">
    <property type="entry name" value="YALI0B19030P"/>
    <property type="match status" value="1"/>
</dbReference>
<dbReference type="OrthoDB" id="10256055at2759"/>
<name>A0A395H5U8_9EURO</name>
<proteinExistence type="predicted"/>
<protein>
    <recommendedName>
        <fullName evidence="3">Fe2OG dioxygenase domain-containing protein</fullName>
    </recommendedName>
</protein>
<gene>
    <name evidence="1" type="ORF">BO80DRAFT_351329</name>
</gene>
<reference evidence="1 2" key="1">
    <citation type="submission" date="2018-02" db="EMBL/GenBank/DDBJ databases">
        <title>The genomes of Aspergillus section Nigri reveals drivers in fungal speciation.</title>
        <authorList>
            <consortium name="DOE Joint Genome Institute"/>
            <person name="Vesth T.C."/>
            <person name="Nybo J."/>
            <person name="Theobald S."/>
            <person name="Brandl J."/>
            <person name="Frisvad J.C."/>
            <person name="Nielsen K.F."/>
            <person name="Lyhne E.K."/>
            <person name="Kogle M.E."/>
            <person name="Kuo A."/>
            <person name="Riley R."/>
            <person name="Clum A."/>
            <person name="Nolan M."/>
            <person name="Lipzen A."/>
            <person name="Salamov A."/>
            <person name="Henrissat B."/>
            <person name="Wiebenga A."/>
            <person name="De vries R.P."/>
            <person name="Grigoriev I.V."/>
            <person name="Mortensen U.H."/>
            <person name="Andersen M.R."/>
            <person name="Baker S.E."/>
        </authorList>
    </citation>
    <scope>NUCLEOTIDE SEQUENCE [LARGE SCALE GENOMIC DNA]</scope>
    <source>
        <strain evidence="1 2">CBS 121593</strain>
    </source>
</reference>
<dbReference type="STRING" id="1448316.A0A395H5U8"/>